<protein>
    <submittedName>
        <fullName evidence="3">Superfamily II DNA or RNA helicase</fullName>
    </submittedName>
</protein>
<keyword evidence="3" id="KW-0378">Hydrolase</keyword>
<dbReference type="PROSITE" id="PS51194">
    <property type="entry name" value="HELICASE_CTER"/>
    <property type="match status" value="1"/>
</dbReference>
<dbReference type="Gene3D" id="3.40.50.300">
    <property type="entry name" value="P-loop containing nucleotide triphosphate hydrolases"/>
    <property type="match status" value="2"/>
</dbReference>
<dbReference type="CDD" id="cd18799">
    <property type="entry name" value="SF2_C_EcoAI-like"/>
    <property type="match status" value="1"/>
</dbReference>
<accession>A0ABS4G4B0</accession>
<dbReference type="GO" id="GO:0004386">
    <property type="term" value="F:helicase activity"/>
    <property type="evidence" value="ECO:0007669"/>
    <property type="project" value="UniProtKB-KW"/>
</dbReference>
<organism evidence="3 4">
    <name type="scientific">Youngiibacter multivorans</name>
    <dbReference type="NCBI Taxonomy" id="937251"/>
    <lineage>
        <taxon>Bacteria</taxon>
        <taxon>Bacillati</taxon>
        <taxon>Bacillota</taxon>
        <taxon>Clostridia</taxon>
        <taxon>Eubacteriales</taxon>
        <taxon>Clostridiaceae</taxon>
        <taxon>Youngiibacter</taxon>
    </lineage>
</organism>
<dbReference type="SUPFAM" id="SSF56024">
    <property type="entry name" value="Phospholipase D/nuclease"/>
    <property type="match status" value="1"/>
</dbReference>
<evidence type="ECO:0000259" key="1">
    <source>
        <dbReference type="PROSITE" id="PS51192"/>
    </source>
</evidence>
<keyword evidence="4" id="KW-1185">Reference proteome</keyword>
<dbReference type="Pfam" id="PF04851">
    <property type="entry name" value="ResIII"/>
    <property type="match status" value="1"/>
</dbReference>
<reference evidence="3 4" key="1">
    <citation type="submission" date="2021-03" db="EMBL/GenBank/DDBJ databases">
        <title>Genomic Encyclopedia of Type Strains, Phase IV (KMG-IV): sequencing the most valuable type-strain genomes for metagenomic binning, comparative biology and taxonomic classification.</title>
        <authorList>
            <person name="Goeker M."/>
        </authorList>
    </citation>
    <scope>NUCLEOTIDE SEQUENCE [LARGE SCALE GENOMIC DNA]</scope>
    <source>
        <strain evidence="3 4">DSM 6139</strain>
    </source>
</reference>
<dbReference type="SUPFAM" id="SSF52540">
    <property type="entry name" value="P-loop containing nucleoside triphosphate hydrolases"/>
    <property type="match status" value="1"/>
</dbReference>
<evidence type="ECO:0000259" key="2">
    <source>
        <dbReference type="PROSITE" id="PS51194"/>
    </source>
</evidence>
<dbReference type="InterPro" id="IPR014001">
    <property type="entry name" value="Helicase_ATP-bd"/>
</dbReference>
<keyword evidence="3" id="KW-0067">ATP-binding</keyword>
<keyword evidence="3" id="KW-0547">Nucleotide-binding</keyword>
<dbReference type="InterPro" id="IPR025202">
    <property type="entry name" value="PLD-like_dom"/>
</dbReference>
<dbReference type="InterPro" id="IPR006935">
    <property type="entry name" value="Helicase/UvrB_N"/>
</dbReference>
<dbReference type="SMART" id="SM00490">
    <property type="entry name" value="HELICc"/>
    <property type="match status" value="1"/>
</dbReference>
<dbReference type="EMBL" id="JAGGKC010000014">
    <property type="protein sequence ID" value="MBP1919356.1"/>
    <property type="molecule type" value="Genomic_DNA"/>
</dbReference>
<dbReference type="Pfam" id="PF11907">
    <property type="entry name" value="DUF3427"/>
    <property type="match status" value="1"/>
</dbReference>
<dbReference type="InterPro" id="IPR058403">
    <property type="entry name" value="DUF8090"/>
</dbReference>
<sequence length="963" mass="110121">MESAFSLRDGLLKGFIDEKIPSLANYRPRLLINDNEKGEKVLTSIITELSDCDEYLFSVAFVTKSGVTSLIETLKELDEKGVKGRIIASQYQNFSDPAALRTLMGFGNIDLRIITEEQGKMHTKGYIFRKGNEYSIIVGSSNLTQSALSVNKEWNLKVTSTNEGALLLETLHEFEQLAKKSIKVDEAYLEQYQSIYDYHNKARKILDKTSAQGIIHFQRIMPNKMQSAALAALDESRNSDLSKALVISATGTGKTYLSAFDVRKFNPRRFLFIVHREQIAKAAMESFRRVFGTERSMSVLSGGSKSVASDFLFSTVQTLSKDEILYGFKPDEFDYIVVDEVHRAGAATYKKVIDHFRPEFLLGMSATPERTDGFDVFQMFDHNVAFEIRLQQAMKENMVCPFHYFGVSEIKVDGILIDDTTSFSKLTSDERVRNIAEKAEFYGYSGHRVRGLVFCSRREEAEVLSGKFNLLGYSTVALSGASSQDERIEAVNRLEQKERDGGLDYIFTVDIFNEGIDVPSVNQVIMLRPTQSAIIFVQQLGRGLRHFDDKEYVVVLDFIGNYDKNFLIPVALSGDQSYNKDTMRRFVAEGTRVIPGCSTINFDRITRDRIYSSIDRANVNDIKLIKESYMMLKMRLGRIPRLSEFAEFGSIAIERIFQKTGSYHNFLKKYEDEYKVKLSVLEERYIEYVSMKYASGKRPHELELLRLIAGNAEHPIDNLEVLLLKEYGIVINENTRLNLENQMTQNFATGSAKGSYKDVVFMSDSKGAVGFVECLDNPDFRLQFDELLDVGLSRYQERYSDRYRQTNLKLYEKYTYEDVCRCLDWEKNILAQNIGGYRFDEKTRTYPVFINYDKHEDISATTKYEDIFLSSEILKAISKNKRSVTSKEVVRAYNSDSEGITLLLFVRKNKDDSSSKEFYFLGTMKTTGTPEEFTMPGTNVSAVKLYYSLHTPVRGDIYDFITR</sequence>
<dbReference type="PANTHER" id="PTHR47396">
    <property type="entry name" value="TYPE I RESTRICTION ENZYME ECOKI R PROTEIN"/>
    <property type="match status" value="1"/>
</dbReference>
<dbReference type="InterPro" id="IPR001650">
    <property type="entry name" value="Helicase_C-like"/>
</dbReference>
<feature type="domain" description="Helicase ATP-binding" evidence="1">
    <location>
        <begin position="235"/>
        <end position="386"/>
    </location>
</feature>
<dbReference type="PROSITE" id="PS51192">
    <property type="entry name" value="HELICASE_ATP_BIND_1"/>
    <property type="match status" value="1"/>
</dbReference>
<keyword evidence="3" id="KW-0347">Helicase</keyword>
<dbReference type="CDD" id="cd09204">
    <property type="entry name" value="PLDc_N_DEXD_b2"/>
    <property type="match status" value="1"/>
</dbReference>
<feature type="domain" description="Helicase C-terminal" evidence="2">
    <location>
        <begin position="427"/>
        <end position="594"/>
    </location>
</feature>
<dbReference type="InterPro" id="IPR027417">
    <property type="entry name" value="P-loop_NTPase"/>
</dbReference>
<dbReference type="Pfam" id="PF00271">
    <property type="entry name" value="Helicase_C"/>
    <property type="match status" value="1"/>
</dbReference>
<evidence type="ECO:0000313" key="4">
    <source>
        <dbReference type="Proteomes" id="UP001519271"/>
    </source>
</evidence>
<gene>
    <name evidence="3" type="ORF">J2Z34_001845</name>
</gene>
<dbReference type="Proteomes" id="UP001519271">
    <property type="component" value="Unassembled WGS sequence"/>
</dbReference>
<evidence type="ECO:0000313" key="3">
    <source>
        <dbReference type="EMBL" id="MBP1919356.1"/>
    </source>
</evidence>
<dbReference type="RefSeq" id="WP_209459560.1">
    <property type="nucleotide sequence ID" value="NZ_JAGGKC010000014.1"/>
</dbReference>
<dbReference type="InterPro" id="IPR021835">
    <property type="entry name" value="DUF3427"/>
</dbReference>
<proteinExistence type="predicted"/>
<dbReference type="Pfam" id="PF13091">
    <property type="entry name" value="PLDc_2"/>
    <property type="match status" value="1"/>
</dbReference>
<comment type="caution">
    <text evidence="3">The sequence shown here is derived from an EMBL/GenBank/DDBJ whole genome shotgun (WGS) entry which is preliminary data.</text>
</comment>
<dbReference type="Pfam" id="PF26350">
    <property type="entry name" value="DUF8090"/>
    <property type="match status" value="1"/>
</dbReference>
<dbReference type="SMART" id="SM00487">
    <property type="entry name" value="DEXDc"/>
    <property type="match status" value="1"/>
</dbReference>
<name>A0ABS4G4B0_9CLOT</name>
<dbReference type="Gene3D" id="3.30.870.10">
    <property type="entry name" value="Endonuclease Chain A"/>
    <property type="match status" value="1"/>
</dbReference>
<dbReference type="InterPro" id="IPR050742">
    <property type="entry name" value="Helicase_Restrict-Modif_Enz"/>
</dbReference>
<dbReference type="PANTHER" id="PTHR47396:SF1">
    <property type="entry name" value="ATP-DEPENDENT HELICASE IRC3-RELATED"/>
    <property type="match status" value="1"/>
</dbReference>
<dbReference type="CDD" id="cd18032">
    <property type="entry name" value="DEXHc_RE_I_III_res"/>
    <property type="match status" value="1"/>
</dbReference>